<gene>
    <name evidence="23" type="ORF">YALI1_D27044g</name>
</gene>
<feature type="region of interest" description="Disordered" evidence="20">
    <location>
        <begin position="660"/>
        <end position="700"/>
    </location>
</feature>
<dbReference type="PROSITE" id="PS50160">
    <property type="entry name" value="DNA_LIGASE_A3"/>
    <property type="match status" value="1"/>
</dbReference>
<evidence type="ECO:0000259" key="22">
    <source>
        <dbReference type="PROSITE" id="PS50172"/>
    </source>
</evidence>
<dbReference type="eggNOG" id="KOG0966">
    <property type="taxonomic scope" value="Eukaryota"/>
</dbReference>
<evidence type="ECO:0000259" key="21">
    <source>
        <dbReference type="PROSITE" id="PS50160"/>
    </source>
</evidence>
<keyword evidence="13" id="KW-0233">DNA recombination</keyword>
<keyword evidence="9" id="KW-0547">Nucleotide-binding</keyword>
<dbReference type="GO" id="GO:0006303">
    <property type="term" value="P:double-strand break repair via nonhomologous end joining"/>
    <property type="evidence" value="ECO:0007669"/>
    <property type="project" value="TreeGrafter"/>
</dbReference>
<dbReference type="EMBL" id="CP017556">
    <property type="protein sequence ID" value="AOW04412.1"/>
    <property type="molecule type" value="Genomic_DNA"/>
</dbReference>
<keyword evidence="7" id="KW-0479">Metal-binding</keyword>
<evidence type="ECO:0000256" key="11">
    <source>
        <dbReference type="ARBA" id="ARBA00022840"/>
    </source>
</evidence>
<dbReference type="SMART" id="SM00292">
    <property type="entry name" value="BRCT"/>
    <property type="match status" value="2"/>
</dbReference>
<dbReference type="GO" id="GO:0071897">
    <property type="term" value="P:DNA biosynthetic process"/>
    <property type="evidence" value="ECO:0007669"/>
    <property type="project" value="InterPro"/>
</dbReference>
<feature type="compositionally biased region" description="Basic and acidic residues" evidence="20">
    <location>
        <begin position="660"/>
        <end position="670"/>
    </location>
</feature>
<dbReference type="CDD" id="cd07903">
    <property type="entry name" value="Adenylation_DNA_ligase_IV"/>
    <property type="match status" value="1"/>
</dbReference>
<dbReference type="InterPro" id="IPR001357">
    <property type="entry name" value="BRCT_dom"/>
</dbReference>
<dbReference type="InterPro" id="IPR012309">
    <property type="entry name" value="DNA_ligase_ATP-dep_C"/>
</dbReference>
<dbReference type="SUPFAM" id="SSF50249">
    <property type="entry name" value="Nucleic acid-binding proteins"/>
    <property type="match status" value="1"/>
</dbReference>
<dbReference type="SUPFAM" id="SSF52113">
    <property type="entry name" value="BRCT domain"/>
    <property type="match status" value="1"/>
</dbReference>
<protein>
    <recommendedName>
        <fullName evidence="5">DNA ligase 4</fullName>
        <ecNumber evidence="4">6.5.1.1</ecNumber>
    </recommendedName>
    <alternativeName>
        <fullName evidence="17">DNA ligase IV</fullName>
    </alternativeName>
    <alternativeName>
        <fullName evidence="16">Polydeoxyribonucleotide synthase [ATP] 4</fullName>
    </alternativeName>
</protein>
<feature type="domain" description="BRCT" evidence="22">
    <location>
        <begin position="700"/>
        <end position="793"/>
    </location>
</feature>
<keyword evidence="14" id="KW-0234">DNA repair</keyword>
<keyword evidence="11" id="KW-0067">ATP-binding</keyword>
<dbReference type="KEGG" id="yli:2911076"/>
<dbReference type="InterPro" id="IPR012308">
    <property type="entry name" value="DNA_ligase_ATP-dep_N"/>
</dbReference>
<evidence type="ECO:0000256" key="6">
    <source>
        <dbReference type="ARBA" id="ARBA00022598"/>
    </source>
</evidence>
<evidence type="ECO:0000256" key="4">
    <source>
        <dbReference type="ARBA" id="ARBA00012727"/>
    </source>
</evidence>
<dbReference type="InterPro" id="IPR012340">
    <property type="entry name" value="NA-bd_OB-fold"/>
</dbReference>
<evidence type="ECO:0000256" key="18">
    <source>
        <dbReference type="ARBA" id="ARBA00034003"/>
    </source>
</evidence>
<dbReference type="Gene3D" id="1.10.3260.10">
    <property type="entry name" value="DNA ligase, ATP-dependent, N-terminal domain"/>
    <property type="match status" value="1"/>
</dbReference>
<evidence type="ECO:0000256" key="20">
    <source>
        <dbReference type="SAM" id="MobiDB-lite"/>
    </source>
</evidence>
<evidence type="ECO:0000256" key="15">
    <source>
        <dbReference type="ARBA" id="ARBA00023242"/>
    </source>
</evidence>
<evidence type="ECO:0000256" key="5">
    <source>
        <dbReference type="ARBA" id="ARBA00022073"/>
    </source>
</evidence>
<name>A0A1D8NFK0_YARLL</name>
<keyword evidence="15" id="KW-0539">Nucleus</keyword>
<dbReference type="GO" id="GO:0046872">
    <property type="term" value="F:metal ion binding"/>
    <property type="evidence" value="ECO:0007669"/>
    <property type="project" value="UniProtKB-KW"/>
</dbReference>
<proteinExistence type="inferred from homology"/>
<dbReference type="SUPFAM" id="SSF56091">
    <property type="entry name" value="DNA ligase/mRNA capping enzyme, catalytic domain"/>
    <property type="match status" value="1"/>
</dbReference>
<dbReference type="Gene3D" id="3.40.50.10190">
    <property type="entry name" value="BRCT domain"/>
    <property type="match status" value="2"/>
</dbReference>
<dbReference type="PANTHER" id="PTHR45997:SF1">
    <property type="entry name" value="DNA LIGASE 4"/>
    <property type="match status" value="1"/>
</dbReference>
<evidence type="ECO:0000313" key="23">
    <source>
        <dbReference type="EMBL" id="AOW04412.1"/>
    </source>
</evidence>
<dbReference type="Pfam" id="PF16589">
    <property type="entry name" value="BRCT_2"/>
    <property type="match status" value="1"/>
</dbReference>
<sequence length="956" mass="108061">MSSERRPELEETAVDPATGSAASRKFSIVQDAVETTIVAPTNHGPSPRFSTLVRNLFEPLVNLSAVVAALRKKPTEAKAHIASQFIKGWVEEVGKDIYPAFRLILPDKDRERAVYGLKEKALGRLWVKVLNLAKDSPDAKALSEWKQGGNESAGNFSKRCYEVLSKRTSLTDYGHMTVDEVNERLDLLADGETDQARQIEILTYFYKHMNATELKWLVNIILRQMKMNATEKVFFEPWHPDAESLFNVTASLKRVCWELTDPTKRLTSAEAQVSLFACFMPQIAAFPKYSGQDIAGKHFKGRPFYIEEKIDGERMQMHMSEYGNKFHWWSRRSKDFTETYGNSLDDASGSLTKRLRGIINPKVRNCVLDGEMVAYDPATKKIIPFGTLRTANRNEQNDLNLTKPMFMVFDILLLNDKPLVDYTLAERKRTLRTIFARTDNETVGQEGVLEVLPYTEATTAAEIETCMRKIIAESSEGLVIKDPTSVYRVNTRDDSWLKMKPEYMSEFGEKLDVVIIGGYYGSGKRGSILSSYLCGLRADGSDQFWSFFKVGGGLTAGDYQAIRTKTEGKWKRWDKNDKPKNVLLAGPNGDLERPDVWIEPSDSVVVEVKAASVVASDQYKVGLCLRFPRFRALRLDKTWEDGLTISQFAELRQTAEMEAENKELELEDRKRRNAGPGRGAKRLKLANVSSDEDELGTDERPTSVFKATSFAVLSDMSSPRYMSKAAVENLIKKHGGTVFQTVEGPHTIPVADTRTIKVQALTKRVHGVDVIRPNWLLDCINEEKLVALEPRNLLESSAETLALAKTNVDEFGDSYTRPLTYKEMQEVLRFMDQFDLDQTNPPDLMMEVLETNDGAVPKGMLFYGKKVYMSTSNMDTVALETQFRAYDALRCLQFGGANLVTDMKDLVVAVAKTEEEAKELRRVSSEQVFPFRVVSIKWVEESWKNGTVEIEDDYPL</sequence>
<dbReference type="PROSITE" id="PS50172">
    <property type="entry name" value="BRCT"/>
    <property type="match status" value="2"/>
</dbReference>
<organism evidence="23 24">
    <name type="scientific">Yarrowia lipolytica</name>
    <name type="common">Candida lipolytica</name>
    <dbReference type="NCBI Taxonomy" id="4952"/>
    <lineage>
        <taxon>Eukaryota</taxon>
        <taxon>Fungi</taxon>
        <taxon>Dikarya</taxon>
        <taxon>Ascomycota</taxon>
        <taxon>Saccharomycotina</taxon>
        <taxon>Dipodascomycetes</taxon>
        <taxon>Dipodascales</taxon>
        <taxon>Dipodascales incertae sedis</taxon>
        <taxon>Yarrowia</taxon>
    </lineage>
</organism>
<comment type="catalytic activity">
    <reaction evidence="18">
        <text>ATP + (deoxyribonucleotide)n-3'-hydroxyl + 5'-phospho-(deoxyribonucleotide)m = (deoxyribonucleotide)n+m + AMP + diphosphate.</text>
        <dbReference type="EC" id="6.5.1.1"/>
    </reaction>
</comment>
<evidence type="ECO:0000256" key="12">
    <source>
        <dbReference type="ARBA" id="ARBA00022842"/>
    </source>
</evidence>
<evidence type="ECO:0000256" key="2">
    <source>
        <dbReference type="ARBA" id="ARBA00004123"/>
    </source>
</evidence>
<keyword evidence="12" id="KW-0460">Magnesium</keyword>
<evidence type="ECO:0000256" key="13">
    <source>
        <dbReference type="ARBA" id="ARBA00023172"/>
    </source>
</evidence>
<keyword evidence="10" id="KW-0227">DNA damage</keyword>
<evidence type="ECO:0000256" key="10">
    <source>
        <dbReference type="ARBA" id="ARBA00022763"/>
    </source>
</evidence>
<evidence type="ECO:0000256" key="1">
    <source>
        <dbReference type="ARBA" id="ARBA00001946"/>
    </source>
</evidence>
<dbReference type="Pfam" id="PF01068">
    <property type="entry name" value="DNA_ligase_A_M"/>
    <property type="match status" value="1"/>
</dbReference>
<feature type="domain" description="BRCT" evidence="22">
    <location>
        <begin position="857"/>
        <end position="956"/>
    </location>
</feature>
<dbReference type="GO" id="GO:0032807">
    <property type="term" value="C:DNA ligase IV complex"/>
    <property type="evidence" value="ECO:0007669"/>
    <property type="project" value="TreeGrafter"/>
</dbReference>
<dbReference type="CDD" id="cd07968">
    <property type="entry name" value="OBF_DNA_ligase_IV"/>
    <property type="match status" value="1"/>
</dbReference>
<dbReference type="GO" id="GO:0006297">
    <property type="term" value="P:nucleotide-excision repair, DNA gap filling"/>
    <property type="evidence" value="ECO:0007669"/>
    <property type="project" value="TreeGrafter"/>
</dbReference>
<keyword evidence="6" id="KW-0436">Ligase</keyword>
<reference evidence="23 24" key="1">
    <citation type="journal article" date="2016" name="PLoS ONE">
        <title>Sequence Assembly of Yarrowia lipolytica Strain W29/CLIB89 Shows Transposable Element Diversity.</title>
        <authorList>
            <person name="Magnan C."/>
            <person name="Yu J."/>
            <person name="Chang I."/>
            <person name="Jahn E."/>
            <person name="Kanomata Y."/>
            <person name="Wu J."/>
            <person name="Zeller M."/>
            <person name="Oakes M."/>
            <person name="Baldi P."/>
            <person name="Sandmeyer S."/>
        </authorList>
    </citation>
    <scope>NUCLEOTIDE SEQUENCE [LARGE SCALE GENOMIC DNA]</scope>
    <source>
        <strain evidence="24">CLIB89(W29)</strain>
    </source>
</reference>
<dbReference type="Pfam" id="PF04675">
    <property type="entry name" value="DNA_ligase_A_N"/>
    <property type="match status" value="1"/>
</dbReference>
<dbReference type="InterPro" id="IPR029710">
    <property type="entry name" value="LIG4"/>
</dbReference>
<evidence type="ECO:0000256" key="3">
    <source>
        <dbReference type="ARBA" id="ARBA00007572"/>
    </source>
</evidence>
<dbReference type="InterPro" id="IPR044125">
    <property type="entry name" value="Adenylation_DNA_ligase_IV"/>
</dbReference>
<evidence type="ECO:0000313" key="24">
    <source>
        <dbReference type="Proteomes" id="UP000182444"/>
    </source>
</evidence>
<evidence type="ECO:0000256" key="9">
    <source>
        <dbReference type="ARBA" id="ARBA00022741"/>
    </source>
</evidence>
<comment type="similarity">
    <text evidence="3 19">Belongs to the ATP-dependent DNA ligase family.</text>
</comment>
<dbReference type="CDD" id="cd17722">
    <property type="entry name" value="BRCT_DNA_ligase_IV_rpt1"/>
    <property type="match status" value="1"/>
</dbReference>
<dbReference type="GeneID" id="2911076"/>
<dbReference type="EC" id="6.5.1.1" evidence="4"/>
<evidence type="ECO:0000256" key="14">
    <source>
        <dbReference type="ARBA" id="ARBA00023204"/>
    </source>
</evidence>
<dbReference type="Pfam" id="PF04679">
    <property type="entry name" value="DNA_ligase_A_C"/>
    <property type="match status" value="1"/>
</dbReference>
<dbReference type="GO" id="GO:0003910">
    <property type="term" value="F:DNA ligase (ATP) activity"/>
    <property type="evidence" value="ECO:0007669"/>
    <property type="project" value="UniProtKB-EC"/>
</dbReference>
<comment type="subcellular location">
    <subcellularLocation>
        <location evidence="2">Nucleus</location>
    </subcellularLocation>
</comment>
<evidence type="ECO:0000256" key="16">
    <source>
        <dbReference type="ARBA" id="ARBA00030676"/>
    </source>
</evidence>
<dbReference type="RefSeq" id="XP_503109.3">
    <property type="nucleotide sequence ID" value="XM_503109.3"/>
</dbReference>
<dbReference type="PANTHER" id="PTHR45997">
    <property type="entry name" value="DNA LIGASE 4"/>
    <property type="match status" value="1"/>
</dbReference>
<evidence type="ECO:0000256" key="7">
    <source>
        <dbReference type="ARBA" id="ARBA00022723"/>
    </source>
</evidence>
<dbReference type="AlphaFoldDB" id="A0A1D8NFK0"/>
<comment type="cofactor">
    <cofactor evidence="1">
        <name>Mg(2+)</name>
        <dbReference type="ChEBI" id="CHEBI:18420"/>
    </cofactor>
</comment>
<keyword evidence="8" id="KW-0677">Repeat</keyword>
<evidence type="ECO:0000256" key="19">
    <source>
        <dbReference type="RuleBase" id="RU004196"/>
    </source>
</evidence>
<dbReference type="GO" id="GO:0003677">
    <property type="term" value="F:DNA binding"/>
    <property type="evidence" value="ECO:0007669"/>
    <property type="project" value="InterPro"/>
</dbReference>
<feature type="domain" description="ATP-dependent DNA ligase family profile" evidence="21">
    <location>
        <begin position="406"/>
        <end position="538"/>
    </location>
</feature>
<dbReference type="Proteomes" id="UP000182444">
    <property type="component" value="Chromosome 1D"/>
</dbReference>
<dbReference type="Gene3D" id="3.30.470.30">
    <property type="entry name" value="DNA ligase/mRNA capping enzyme"/>
    <property type="match status" value="1"/>
</dbReference>
<evidence type="ECO:0000256" key="8">
    <source>
        <dbReference type="ARBA" id="ARBA00022737"/>
    </source>
</evidence>
<dbReference type="InterPro" id="IPR000977">
    <property type="entry name" value="DNA_ligase_ATP-dep"/>
</dbReference>
<evidence type="ECO:0000256" key="17">
    <source>
        <dbReference type="ARBA" id="ARBA00031942"/>
    </source>
</evidence>
<dbReference type="InterPro" id="IPR036420">
    <property type="entry name" value="BRCT_dom_sf"/>
</dbReference>
<dbReference type="VEuPathDB" id="FungiDB:YALI0_D21384g"/>
<dbReference type="InterPro" id="IPR012310">
    <property type="entry name" value="DNA_ligase_ATP-dep_cent"/>
</dbReference>
<dbReference type="VEuPathDB" id="FungiDB:YALI1_D27044g"/>
<dbReference type="GO" id="GO:0006310">
    <property type="term" value="P:DNA recombination"/>
    <property type="evidence" value="ECO:0007669"/>
    <property type="project" value="UniProtKB-KW"/>
</dbReference>
<dbReference type="InterPro" id="IPR036599">
    <property type="entry name" value="DNA_ligase_N_sf"/>
</dbReference>
<accession>A0A1D8NFK0</accession>
<dbReference type="GO" id="GO:0005524">
    <property type="term" value="F:ATP binding"/>
    <property type="evidence" value="ECO:0007669"/>
    <property type="project" value="UniProtKB-KW"/>
</dbReference>
<dbReference type="FunFam" id="1.10.3260.10:FF:000008">
    <property type="entry name" value="DNA ligase 4"/>
    <property type="match status" value="1"/>
</dbReference>
<dbReference type="Gene3D" id="2.40.50.140">
    <property type="entry name" value="Nucleic acid-binding proteins"/>
    <property type="match status" value="1"/>
</dbReference>
<dbReference type="NCBIfam" id="TIGR00574">
    <property type="entry name" value="dnl1"/>
    <property type="match status" value="1"/>
</dbReference>